<evidence type="ECO:0000256" key="3">
    <source>
        <dbReference type="ARBA" id="ARBA00004629"/>
    </source>
</evidence>
<dbReference type="GO" id="GO:0051301">
    <property type="term" value="P:cell division"/>
    <property type="evidence" value="ECO:0007669"/>
    <property type="project" value="UniProtKB-KW"/>
</dbReference>
<keyword evidence="7" id="KW-0132">Cell division</keyword>
<dbReference type="Proteomes" id="UP000324748">
    <property type="component" value="Unassembled WGS sequence"/>
</dbReference>
<comment type="similarity">
    <text evidence="4">Belongs to the DASH complex DAD3 family.</text>
</comment>
<evidence type="ECO:0000256" key="16">
    <source>
        <dbReference type="ARBA" id="ARBA00044179"/>
    </source>
</evidence>
<evidence type="ECO:0000256" key="12">
    <source>
        <dbReference type="ARBA" id="ARBA00023212"/>
    </source>
</evidence>
<dbReference type="OrthoDB" id="2443965at2759"/>
<organism evidence="18 19">
    <name type="scientific">Puccinia graminis f. sp. tritici</name>
    <dbReference type="NCBI Taxonomy" id="56615"/>
    <lineage>
        <taxon>Eukaryota</taxon>
        <taxon>Fungi</taxon>
        <taxon>Dikarya</taxon>
        <taxon>Basidiomycota</taxon>
        <taxon>Pucciniomycotina</taxon>
        <taxon>Pucciniomycetes</taxon>
        <taxon>Pucciniales</taxon>
        <taxon>Pucciniaceae</taxon>
        <taxon>Puccinia</taxon>
    </lineage>
</organism>
<keyword evidence="13" id="KW-0539">Nucleus</keyword>
<keyword evidence="11" id="KW-0995">Kinetochore</keyword>
<keyword evidence="14" id="KW-0131">Cell cycle</keyword>
<sequence>MDHTTKIRQTTNKLEAEVLDEYGRMVELLDRMSNSAHELSSLPPYLLEGLLPLERKMGLVLTLFKASVWSVLVQKQRESENRQQS</sequence>
<keyword evidence="5" id="KW-0158">Chromosome</keyword>
<protein>
    <recommendedName>
        <fullName evidence="16">DASH complex subunit DAD3</fullName>
    </recommendedName>
    <alternativeName>
        <fullName evidence="17">Outer kinetochore protein DAD3</fullName>
    </alternativeName>
</protein>
<reference evidence="18 19" key="1">
    <citation type="submission" date="2019-05" db="EMBL/GenBank/DDBJ databases">
        <title>Emergence of the Ug99 lineage of the wheat stem rust pathogen through somatic hybridization.</title>
        <authorList>
            <person name="Li F."/>
            <person name="Upadhyaya N.M."/>
            <person name="Sperschneider J."/>
            <person name="Matny O."/>
            <person name="Nguyen-Phuc H."/>
            <person name="Mago R."/>
            <person name="Raley C."/>
            <person name="Miller M.E."/>
            <person name="Silverstein K.A.T."/>
            <person name="Henningsen E."/>
            <person name="Hirsch C.D."/>
            <person name="Visser B."/>
            <person name="Pretorius Z.A."/>
            <person name="Steffenson B.J."/>
            <person name="Schwessinger B."/>
            <person name="Dodds P.N."/>
            <person name="Figueroa M."/>
        </authorList>
    </citation>
    <scope>NUCLEOTIDE SEQUENCE [LARGE SCALE GENOMIC DNA]</scope>
    <source>
        <strain evidence="18">21-0</strain>
    </source>
</reference>
<keyword evidence="10" id="KW-0159">Chromosome partition</keyword>
<evidence type="ECO:0000256" key="5">
    <source>
        <dbReference type="ARBA" id="ARBA00022454"/>
    </source>
</evidence>
<keyword evidence="12" id="KW-0206">Cytoskeleton</keyword>
<keyword evidence="19" id="KW-1185">Reference proteome</keyword>
<dbReference type="PANTHER" id="PTHR28017">
    <property type="entry name" value="DASH COMPLEX SUBUNIT DAD3"/>
    <property type="match status" value="1"/>
</dbReference>
<keyword evidence="15" id="KW-0137">Centromere</keyword>
<dbReference type="EMBL" id="VSWC01000157">
    <property type="protein sequence ID" value="KAA1074984.1"/>
    <property type="molecule type" value="Genomic_DNA"/>
</dbReference>
<dbReference type="Pfam" id="PF08656">
    <property type="entry name" value="DASH_Dad3"/>
    <property type="match status" value="1"/>
</dbReference>
<evidence type="ECO:0000256" key="6">
    <source>
        <dbReference type="ARBA" id="ARBA00022490"/>
    </source>
</evidence>
<evidence type="ECO:0000256" key="10">
    <source>
        <dbReference type="ARBA" id="ARBA00022829"/>
    </source>
</evidence>
<evidence type="ECO:0000256" key="4">
    <source>
        <dbReference type="ARBA" id="ARBA00006277"/>
    </source>
</evidence>
<comment type="caution">
    <text evidence="18">The sequence shown here is derived from an EMBL/GenBank/DDBJ whole genome shotgun (WGS) entry which is preliminary data.</text>
</comment>
<evidence type="ECO:0000256" key="15">
    <source>
        <dbReference type="ARBA" id="ARBA00023328"/>
    </source>
</evidence>
<gene>
    <name evidence="18" type="ORF">PGT21_026297</name>
</gene>
<comment type="subcellular location">
    <subcellularLocation>
        <location evidence="3">Chromosome</location>
        <location evidence="3">Centromere</location>
        <location evidence="3">Kinetochore</location>
    </subcellularLocation>
    <subcellularLocation>
        <location evidence="2">Cytoplasm</location>
        <location evidence="2">Cytoskeleton</location>
        <location evidence="2">Spindle</location>
    </subcellularLocation>
    <subcellularLocation>
        <location evidence="1">Nucleus</location>
    </subcellularLocation>
</comment>
<dbReference type="GO" id="GO:0042729">
    <property type="term" value="C:DASH complex"/>
    <property type="evidence" value="ECO:0007669"/>
    <property type="project" value="InterPro"/>
</dbReference>
<evidence type="ECO:0000256" key="9">
    <source>
        <dbReference type="ARBA" id="ARBA00022776"/>
    </source>
</evidence>
<evidence type="ECO:0000256" key="17">
    <source>
        <dbReference type="ARBA" id="ARBA00044305"/>
    </source>
</evidence>
<evidence type="ECO:0000313" key="19">
    <source>
        <dbReference type="Proteomes" id="UP000324748"/>
    </source>
</evidence>
<accession>A0A5B0MG71</accession>
<dbReference type="GO" id="GO:0072686">
    <property type="term" value="C:mitotic spindle"/>
    <property type="evidence" value="ECO:0007669"/>
    <property type="project" value="InterPro"/>
</dbReference>
<keyword evidence="8" id="KW-0493">Microtubule</keyword>
<dbReference type="AlphaFoldDB" id="A0A5B0MG71"/>
<name>A0A5B0MG71_PUCGR</name>
<evidence type="ECO:0000256" key="8">
    <source>
        <dbReference type="ARBA" id="ARBA00022701"/>
    </source>
</evidence>
<evidence type="ECO:0000256" key="11">
    <source>
        <dbReference type="ARBA" id="ARBA00022838"/>
    </source>
</evidence>
<dbReference type="GO" id="GO:0051010">
    <property type="term" value="F:microtubule plus-end binding"/>
    <property type="evidence" value="ECO:0007669"/>
    <property type="project" value="TreeGrafter"/>
</dbReference>
<keyword evidence="6" id="KW-0963">Cytoplasm</keyword>
<dbReference type="PANTHER" id="PTHR28017:SF1">
    <property type="entry name" value="DASH COMPLEX SUBUNIT DAD3"/>
    <property type="match status" value="1"/>
</dbReference>
<dbReference type="GO" id="GO:0005874">
    <property type="term" value="C:microtubule"/>
    <property type="evidence" value="ECO:0007669"/>
    <property type="project" value="UniProtKB-KW"/>
</dbReference>
<evidence type="ECO:0000256" key="2">
    <source>
        <dbReference type="ARBA" id="ARBA00004186"/>
    </source>
</evidence>
<evidence type="ECO:0000256" key="7">
    <source>
        <dbReference type="ARBA" id="ARBA00022618"/>
    </source>
</evidence>
<proteinExistence type="inferred from homology"/>
<keyword evidence="9" id="KW-0498">Mitosis</keyword>
<evidence type="ECO:0000313" key="18">
    <source>
        <dbReference type="EMBL" id="KAA1074984.1"/>
    </source>
</evidence>
<dbReference type="GO" id="GO:0008608">
    <property type="term" value="P:attachment of spindle microtubules to kinetochore"/>
    <property type="evidence" value="ECO:0007669"/>
    <property type="project" value="InterPro"/>
</dbReference>
<evidence type="ECO:0000256" key="13">
    <source>
        <dbReference type="ARBA" id="ARBA00023242"/>
    </source>
</evidence>
<evidence type="ECO:0000256" key="14">
    <source>
        <dbReference type="ARBA" id="ARBA00023306"/>
    </source>
</evidence>
<dbReference type="InterPro" id="IPR013965">
    <property type="entry name" value="DASH_Dad3"/>
</dbReference>
<evidence type="ECO:0000256" key="1">
    <source>
        <dbReference type="ARBA" id="ARBA00004123"/>
    </source>
</evidence>